<accession>A0ABW3IGU7</accession>
<reference evidence="3" key="1">
    <citation type="journal article" date="2019" name="Int. J. Syst. Evol. Microbiol.">
        <title>The Global Catalogue of Microorganisms (GCM) 10K type strain sequencing project: providing services to taxonomists for standard genome sequencing and annotation.</title>
        <authorList>
            <consortium name="The Broad Institute Genomics Platform"/>
            <consortium name="The Broad Institute Genome Sequencing Center for Infectious Disease"/>
            <person name="Wu L."/>
            <person name="Ma J."/>
        </authorList>
    </citation>
    <scope>NUCLEOTIDE SEQUENCE [LARGE SCALE GENOMIC DNA]</scope>
    <source>
        <strain evidence="3">CCUG 60898</strain>
    </source>
</reference>
<dbReference type="InterPro" id="IPR016181">
    <property type="entry name" value="Acyl_CoA_acyltransferase"/>
</dbReference>
<sequence>MIRKATPADLDAIKQLTESCAKALQEKGIFQWNESYPSRERLAKDIDLGELFVYEETSEVVGIIVLTPVMDEEYIPIKWLTSNKNNLYVHRLATHPVVWGNGYGQKLMDYAEAFASENKYQSVRLDTFSQNQRNQKFYESRDYKRLGNIYFPKQSEHPFYCYEKVLA</sequence>
<dbReference type="EC" id="2.3.-.-" evidence="2"/>
<evidence type="ECO:0000313" key="3">
    <source>
        <dbReference type="Proteomes" id="UP001597100"/>
    </source>
</evidence>
<dbReference type="Proteomes" id="UP001597100">
    <property type="component" value="Unassembled WGS sequence"/>
</dbReference>
<dbReference type="GO" id="GO:0016746">
    <property type="term" value="F:acyltransferase activity"/>
    <property type="evidence" value="ECO:0007669"/>
    <property type="project" value="UniProtKB-KW"/>
</dbReference>
<dbReference type="Pfam" id="PF00583">
    <property type="entry name" value="Acetyltransf_1"/>
    <property type="match status" value="1"/>
</dbReference>
<keyword evidence="2" id="KW-0808">Transferase</keyword>
<name>A0ABW3IGU7_9FLAO</name>
<keyword evidence="3" id="KW-1185">Reference proteome</keyword>
<dbReference type="InterPro" id="IPR000182">
    <property type="entry name" value="GNAT_dom"/>
</dbReference>
<dbReference type="PANTHER" id="PTHR43617">
    <property type="entry name" value="L-AMINO ACID N-ACETYLTRANSFERASE"/>
    <property type="match status" value="1"/>
</dbReference>
<feature type="domain" description="N-acetyltransferase" evidence="1">
    <location>
        <begin position="1"/>
        <end position="167"/>
    </location>
</feature>
<keyword evidence="2" id="KW-0012">Acyltransferase</keyword>
<proteinExistence type="predicted"/>
<dbReference type="Gene3D" id="3.40.630.30">
    <property type="match status" value="1"/>
</dbReference>
<protein>
    <submittedName>
        <fullName evidence="2">GNAT family N-acetyltransferase</fullName>
        <ecNumber evidence="2">2.3.-.-</ecNumber>
    </submittedName>
</protein>
<organism evidence="2 3">
    <name type="scientific">Salinimicrobium gaetbulicola</name>
    <dbReference type="NCBI Taxonomy" id="999702"/>
    <lineage>
        <taxon>Bacteria</taxon>
        <taxon>Pseudomonadati</taxon>
        <taxon>Bacteroidota</taxon>
        <taxon>Flavobacteriia</taxon>
        <taxon>Flavobacteriales</taxon>
        <taxon>Flavobacteriaceae</taxon>
        <taxon>Salinimicrobium</taxon>
    </lineage>
</organism>
<dbReference type="EMBL" id="JBHTJP010000035">
    <property type="protein sequence ID" value="MFD0977317.1"/>
    <property type="molecule type" value="Genomic_DNA"/>
</dbReference>
<comment type="caution">
    <text evidence="2">The sequence shown here is derived from an EMBL/GenBank/DDBJ whole genome shotgun (WGS) entry which is preliminary data.</text>
</comment>
<evidence type="ECO:0000313" key="2">
    <source>
        <dbReference type="EMBL" id="MFD0977317.1"/>
    </source>
</evidence>
<dbReference type="RefSeq" id="WP_380739498.1">
    <property type="nucleotide sequence ID" value="NZ_JBHTJP010000035.1"/>
</dbReference>
<dbReference type="PROSITE" id="PS51186">
    <property type="entry name" value="GNAT"/>
    <property type="match status" value="1"/>
</dbReference>
<dbReference type="CDD" id="cd04301">
    <property type="entry name" value="NAT_SF"/>
    <property type="match status" value="1"/>
</dbReference>
<dbReference type="InterPro" id="IPR050276">
    <property type="entry name" value="MshD_Acetyltransferase"/>
</dbReference>
<evidence type="ECO:0000259" key="1">
    <source>
        <dbReference type="PROSITE" id="PS51186"/>
    </source>
</evidence>
<gene>
    <name evidence="2" type="ORF">ACFQ1G_10990</name>
</gene>
<dbReference type="SUPFAM" id="SSF55729">
    <property type="entry name" value="Acyl-CoA N-acyltransferases (Nat)"/>
    <property type="match status" value="1"/>
</dbReference>